<proteinExistence type="inferred from homology"/>
<comment type="caution">
    <text evidence="6">The sequence shown here is derived from an EMBL/GenBank/DDBJ whole genome shotgun (WGS) entry which is preliminary data.</text>
</comment>
<dbReference type="PANTHER" id="PTHR34389">
    <property type="entry name" value="L-RHAMNOSE MUTAROTASE"/>
    <property type="match status" value="1"/>
</dbReference>
<accession>A0A9Q4DSP4</accession>
<evidence type="ECO:0000256" key="2">
    <source>
        <dbReference type="ARBA" id="ARBA00023235"/>
    </source>
</evidence>
<keyword evidence="4" id="KW-0684">Rhamnose metabolism</keyword>
<dbReference type="RefSeq" id="WP_041906622.1">
    <property type="nucleotide sequence ID" value="NZ_JACJGE010000005.1"/>
</dbReference>
<dbReference type="SUPFAM" id="SSF54909">
    <property type="entry name" value="Dimeric alpha+beta barrel"/>
    <property type="match status" value="1"/>
</dbReference>
<sequence length="104" mass="12628">MIRKASIMFVHQDKYEEYKQRHDDLWPEMAEALKAHGAHHYSIFLDEETGQLFAYLEIEDEEKWRKMPDTEVCRRWWKSMSPLMKTNPDFSPVSIDLKEVFYLD</sequence>
<evidence type="ECO:0000256" key="1">
    <source>
        <dbReference type="ARBA" id="ARBA00022490"/>
    </source>
</evidence>
<keyword evidence="2 6" id="KW-0413">Isomerase</keyword>
<dbReference type="InterPro" id="IPR011008">
    <property type="entry name" value="Dimeric_a/b-barrel"/>
</dbReference>
<evidence type="ECO:0000313" key="6">
    <source>
        <dbReference type="EMBL" id="MCY8121197.1"/>
    </source>
</evidence>
<evidence type="ECO:0000256" key="3">
    <source>
        <dbReference type="ARBA" id="ARBA00023277"/>
    </source>
</evidence>
<dbReference type="Pfam" id="PF05336">
    <property type="entry name" value="rhaM"/>
    <property type="match status" value="1"/>
</dbReference>
<organism evidence="6 7">
    <name type="scientific">Bacillus spizizenii</name>
    <name type="common">Bacillus subtilis subsp. spizizenii</name>
    <dbReference type="NCBI Taxonomy" id="96241"/>
    <lineage>
        <taxon>Bacteria</taxon>
        <taxon>Bacillati</taxon>
        <taxon>Bacillota</taxon>
        <taxon>Bacilli</taxon>
        <taxon>Bacillales</taxon>
        <taxon>Bacillaceae</taxon>
        <taxon>Bacillus</taxon>
    </lineage>
</organism>
<dbReference type="EMBL" id="JALANJ010000015">
    <property type="protein sequence ID" value="MCY8121197.1"/>
    <property type="molecule type" value="Genomic_DNA"/>
</dbReference>
<dbReference type="InterPro" id="IPR008000">
    <property type="entry name" value="Rham/fucose_mutarotase"/>
</dbReference>
<dbReference type="PANTHER" id="PTHR34389:SF2">
    <property type="entry name" value="L-RHAMNOSE MUTAROTASE"/>
    <property type="match status" value="1"/>
</dbReference>
<dbReference type="GO" id="GO:0005737">
    <property type="term" value="C:cytoplasm"/>
    <property type="evidence" value="ECO:0007669"/>
    <property type="project" value="InterPro"/>
</dbReference>
<dbReference type="NCBIfam" id="TIGR02625">
    <property type="entry name" value="YiiL_rotase"/>
    <property type="match status" value="1"/>
</dbReference>
<dbReference type="GO" id="GO:0062192">
    <property type="term" value="F:L-rhamnose mutarotase activity"/>
    <property type="evidence" value="ECO:0007669"/>
    <property type="project" value="UniProtKB-UniRule"/>
</dbReference>
<dbReference type="GO" id="GO:0019301">
    <property type="term" value="P:rhamnose catabolic process"/>
    <property type="evidence" value="ECO:0007669"/>
    <property type="project" value="UniProtKB-UniRule"/>
</dbReference>
<dbReference type="AlphaFoldDB" id="A0A9Q4DSP4"/>
<evidence type="ECO:0000256" key="5">
    <source>
        <dbReference type="NCBIfam" id="TIGR02625"/>
    </source>
</evidence>
<reference evidence="6" key="1">
    <citation type="submission" date="2022-02" db="EMBL/GenBank/DDBJ databases">
        <title>Crop Bioprotection Bacillus Genome Sequencing.</title>
        <authorList>
            <person name="Dunlap C."/>
        </authorList>
    </citation>
    <scope>NUCLEOTIDE SEQUENCE</scope>
    <source>
        <strain evidence="6">M18B4</strain>
    </source>
</reference>
<keyword evidence="1" id="KW-0963">Cytoplasm</keyword>
<dbReference type="Proteomes" id="UP001070352">
    <property type="component" value="Unassembled WGS sequence"/>
</dbReference>
<dbReference type="HAMAP" id="MF_01663">
    <property type="entry name" value="L_rham_rotase"/>
    <property type="match status" value="1"/>
</dbReference>
<dbReference type="Gene3D" id="3.30.70.100">
    <property type="match status" value="1"/>
</dbReference>
<keyword evidence="3" id="KW-0119">Carbohydrate metabolism</keyword>
<evidence type="ECO:0000313" key="7">
    <source>
        <dbReference type="Proteomes" id="UP001070352"/>
    </source>
</evidence>
<dbReference type="EC" id="5.1.3.32" evidence="5"/>
<evidence type="ECO:0000256" key="4">
    <source>
        <dbReference type="ARBA" id="ARBA00023308"/>
    </source>
</evidence>
<gene>
    <name evidence="6" type="primary">rhaM</name>
    <name evidence="6" type="ORF">MOC45_11380</name>
</gene>
<dbReference type="InterPro" id="IPR013448">
    <property type="entry name" value="L-rhamnose_mutarotase"/>
</dbReference>
<protein>
    <recommendedName>
        <fullName evidence="5">L-rhamnose mutarotase</fullName>
        <ecNumber evidence="5">5.1.3.32</ecNumber>
    </recommendedName>
</protein>
<name>A0A9Q4DSP4_BACSC</name>